<proteinExistence type="predicted"/>
<name>A0A371FQF7_MUCPR</name>
<evidence type="ECO:0000313" key="4">
    <source>
        <dbReference type="Proteomes" id="UP000257109"/>
    </source>
</evidence>
<protein>
    <submittedName>
        <fullName evidence="3">Zinc finger RNA-binding protein</fullName>
    </submittedName>
</protein>
<dbReference type="PANTHER" id="PTHR47487:SF8">
    <property type="entry name" value="OS08G0270900 PROTEIN"/>
    <property type="match status" value="1"/>
</dbReference>
<dbReference type="EMBL" id="QJKJ01008205">
    <property type="protein sequence ID" value="RDX80491.1"/>
    <property type="molecule type" value="Genomic_DNA"/>
</dbReference>
<dbReference type="GO" id="GO:0003676">
    <property type="term" value="F:nucleic acid binding"/>
    <property type="evidence" value="ECO:0007669"/>
    <property type="project" value="InterPro"/>
</dbReference>
<comment type="caution">
    <text evidence="3">The sequence shown here is derived from an EMBL/GenBank/DDBJ whole genome shotgun (WGS) entry which is preliminary data.</text>
</comment>
<dbReference type="Proteomes" id="UP000257109">
    <property type="component" value="Unassembled WGS sequence"/>
</dbReference>
<feature type="non-terminal residue" evidence="3">
    <location>
        <position position="1"/>
    </location>
</feature>
<dbReference type="InterPro" id="IPR013087">
    <property type="entry name" value="Znf_C2H2_type"/>
</dbReference>
<dbReference type="AlphaFoldDB" id="A0A371FQF7"/>
<dbReference type="Gene3D" id="3.30.160.60">
    <property type="entry name" value="Classic Zinc Finger"/>
    <property type="match status" value="3"/>
</dbReference>
<feature type="compositionally biased region" description="Low complexity" evidence="1">
    <location>
        <begin position="42"/>
        <end position="51"/>
    </location>
</feature>
<dbReference type="PROSITE" id="PS00028">
    <property type="entry name" value="ZINC_FINGER_C2H2_1"/>
    <property type="match status" value="1"/>
</dbReference>
<gene>
    <name evidence="3" type="primary">zfr</name>
    <name evidence="3" type="ORF">CR513_38952</name>
</gene>
<dbReference type="GO" id="GO:0008270">
    <property type="term" value="F:zinc ion binding"/>
    <property type="evidence" value="ECO:0007669"/>
    <property type="project" value="InterPro"/>
</dbReference>
<evidence type="ECO:0000259" key="2">
    <source>
        <dbReference type="PROSITE" id="PS00028"/>
    </source>
</evidence>
<sequence length="200" mass="22966">MSMFSTYLLKPRILSPLIKGSTNIESLKSSSAAFHPEPFPGSSSKNFSSLSGTKRKEPSTRSSHQQPFHESFNGEAKTDDIHCKICQISCSSPSNLKQHLKGHKHRQTVQKGRSNQTQWCEVCSVLCMNEDLLKLHFQGQKHKAKLQMLKINKEYGEAPNKPRWCELCKVWCSDEFSFKQHLEGKKHIVQLHVMEKEKER</sequence>
<feature type="domain" description="C2H2-type" evidence="2">
    <location>
        <begin position="83"/>
        <end position="105"/>
    </location>
</feature>
<dbReference type="InterPro" id="IPR003604">
    <property type="entry name" value="Matrin/U1-like-C_Znf_C2H2"/>
</dbReference>
<dbReference type="PANTHER" id="PTHR47487">
    <property type="entry name" value="OS06G0651300 PROTEIN-RELATED"/>
    <property type="match status" value="1"/>
</dbReference>
<evidence type="ECO:0000256" key="1">
    <source>
        <dbReference type="SAM" id="MobiDB-lite"/>
    </source>
</evidence>
<dbReference type="SUPFAM" id="SSF57667">
    <property type="entry name" value="beta-beta-alpha zinc fingers"/>
    <property type="match status" value="3"/>
</dbReference>
<keyword evidence="4" id="KW-1185">Reference proteome</keyword>
<organism evidence="3 4">
    <name type="scientific">Mucuna pruriens</name>
    <name type="common">Velvet bean</name>
    <name type="synonym">Dolichos pruriens</name>
    <dbReference type="NCBI Taxonomy" id="157652"/>
    <lineage>
        <taxon>Eukaryota</taxon>
        <taxon>Viridiplantae</taxon>
        <taxon>Streptophyta</taxon>
        <taxon>Embryophyta</taxon>
        <taxon>Tracheophyta</taxon>
        <taxon>Spermatophyta</taxon>
        <taxon>Magnoliopsida</taxon>
        <taxon>eudicotyledons</taxon>
        <taxon>Gunneridae</taxon>
        <taxon>Pentapetalae</taxon>
        <taxon>rosids</taxon>
        <taxon>fabids</taxon>
        <taxon>Fabales</taxon>
        <taxon>Fabaceae</taxon>
        <taxon>Papilionoideae</taxon>
        <taxon>50 kb inversion clade</taxon>
        <taxon>NPAAA clade</taxon>
        <taxon>indigoferoid/millettioid clade</taxon>
        <taxon>Phaseoleae</taxon>
        <taxon>Mucuna</taxon>
    </lineage>
</organism>
<dbReference type="SMART" id="SM00355">
    <property type="entry name" value="ZnF_C2H2"/>
    <property type="match status" value="3"/>
</dbReference>
<accession>A0A371FQF7</accession>
<dbReference type="SMART" id="SM00451">
    <property type="entry name" value="ZnF_U1"/>
    <property type="match status" value="3"/>
</dbReference>
<feature type="region of interest" description="Disordered" evidence="1">
    <location>
        <begin position="35"/>
        <end position="72"/>
    </location>
</feature>
<dbReference type="Pfam" id="PF12874">
    <property type="entry name" value="zf-met"/>
    <property type="match status" value="3"/>
</dbReference>
<reference evidence="3" key="1">
    <citation type="submission" date="2018-05" db="EMBL/GenBank/DDBJ databases">
        <title>Draft genome of Mucuna pruriens seed.</title>
        <authorList>
            <person name="Nnadi N.E."/>
            <person name="Vos R."/>
            <person name="Hasami M.H."/>
            <person name="Devisetty U.K."/>
            <person name="Aguiy J.C."/>
        </authorList>
    </citation>
    <scope>NUCLEOTIDE SEQUENCE [LARGE SCALE GENOMIC DNA]</scope>
    <source>
        <strain evidence="3">JCA_2017</strain>
    </source>
</reference>
<dbReference type="InterPro" id="IPR036236">
    <property type="entry name" value="Znf_C2H2_sf"/>
</dbReference>
<dbReference type="OrthoDB" id="434647at2759"/>
<evidence type="ECO:0000313" key="3">
    <source>
        <dbReference type="EMBL" id="RDX80491.1"/>
    </source>
</evidence>